<protein>
    <submittedName>
        <fullName evidence="1">Uncharacterized protein</fullName>
    </submittedName>
</protein>
<dbReference type="EMBL" id="KZ825058">
    <property type="protein sequence ID" value="RAH59909.1"/>
    <property type="molecule type" value="Genomic_DNA"/>
</dbReference>
<proteinExistence type="predicted"/>
<sequence length="116" mass="12900">MSPGQRTGRLPPWTLQHPWIRSLGEVPLVGSWRRQAGNAIDIDRPSSPLLCSRVCVCVPCALFSFPEVVVAPVYCSPLIGACYYSNIPKEAHSSNGTLHNTSFRPRTPEKRPWLCI</sequence>
<dbReference type="RefSeq" id="XP_025517831.1">
    <property type="nucleotide sequence ID" value="XM_025654951.1"/>
</dbReference>
<dbReference type="GeneID" id="37158353"/>
<organism evidence="1 2">
    <name type="scientific">Aspergillus piperis CBS 112811</name>
    <dbReference type="NCBI Taxonomy" id="1448313"/>
    <lineage>
        <taxon>Eukaryota</taxon>
        <taxon>Fungi</taxon>
        <taxon>Dikarya</taxon>
        <taxon>Ascomycota</taxon>
        <taxon>Pezizomycotina</taxon>
        <taxon>Eurotiomycetes</taxon>
        <taxon>Eurotiomycetidae</taxon>
        <taxon>Eurotiales</taxon>
        <taxon>Aspergillaceae</taxon>
        <taxon>Aspergillus</taxon>
        <taxon>Aspergillus subgen. Circumdati</taxon>
    </lineage>
</organism>
<dbReference type="Proteomes" id="UP000249526">
    <property type="component" value="Unassembled WGS sequence"/>
</dbReference>
<evidence type="ECO:0000313" key="1">
    <source>
        <dbReference type="EMBL" id="RAH59909.1"/>
    </source>
</evidence>
<gene>
    <name evidence="1" type="ORF">BO85DRAFT_253087</name>
</gene>
<name>A0A8G1R801_9EURO</name>
<accession>A0A8G1R801</accession>
<dbReference type="AlphaFoldDB" id="A0A8G1R801"/>
<reference evidence="1 2" key="1">
    <citation type="submission" date="2018-02" db="EMBL/GenBank/DDBJ databases">
        <title>The genomes of Aspergillus section Nigri reveals drivers in fungal speciation.</title>
        <authorList>
            <consortium name="DOE Joint Genome Institute"/>
            <person name="Vesth T.C."/>
            <person name="Nybo J."/>
            <person name="Theobald S."/>
            <person name="Brandl J."/>
            <person name="Frisvad J.C."/>
            <person name="Nielsen K.F."/>
            <person name="Lyhne E.K."/>
            <person name="Kogle M.E."/>
            <person name="Kuo A."/>
            <person name="Riley R."/>
            <person name="Clum A."/>
            <person name="Nolan M."/>
            <person name="Lipzen A."/>
            <person name="Salamov A."/>
            <person name="Henrissat B."/>
            <person name="Wiebenga A."/>
            <person name="De vries R.P."/>
            <person name="Grigoriev I.V."/>
            <person name="Mortensen U.H."/>
            <person name="Andersen M.R."/>
            <person name="Baker S.E."/>
        </authorList>
    </citation>
    <scope>NUCLEOTIDE SEQUENCE [LARGE SCALE GENOMIC DNA]</scope>
    <source>
        <strain evidence="1 2">CBS 112811</strain>
    </source>
</reference>
<keyword evidence="2" id="KW-1185">Reference proteome</keyword>
<evidence type="ECO:0000313" key="2">
    <source>
        <dbReference type="Proteomes" id="UP000249526"/>
    </source>
</evidence>